<keyword evidence="4" id="KW-1185">Reference proteome</keyword>
<sequence length="598" mass="67160">MKKETKDKCFKQLASLFMAFSYSLFSLTAISADSIQSSALYSTYSGGDIITMEQAQPKAEAVVTSKDGKIVFVGDKADADKKFPNSDQVNLAGKTLMPGFIEQHLHPILAALTLSIPVIAPEEWKLPNKVWPAVLGNEHYIRALTNAEAAMKDSVQNENDEILWTWGYNSYFHGEISRDILDRISATRPIAVWHRSAHEFYLNSAMVDRLQITQKDIDKTGSSVARQIDLRRGHFYESGSMIYLLPKLFEHLATAERMVFGLKQMVELLHMRGITAYNEPGAYIPPDAVGLYTAILGADSTPMYSFFTPESKLPYYRAGKEGVAAEVEKSTQIFPGNGKVRFFEKQVKILMDGAIISQLMQMKEGYIDGHQGEWIQNPQEVEAITKIFWEKGYQIHVHVNGDLGVEEIIKILKKRQQEFPREDHRFTLVHFANSTDDQIRELKKLGAIISVNPYYVTGFGEKFGEFGLGEERAHAMVRLATIEAENISVSLHSDLPMAPADPLFLAWSAATRRTNSGQILRADLALSRDAALRAITINAAYSWQMEESLGSIKVGKIANFTILQQNPYSVELELLKDIPVYGTVFEGTLFPVRQRTQQ</sequence>
<accession>A0Y8P5</accession>
<keyword evidence="1" id="KW-0732">Signal</keyword>
<gene>
    <name evidence="3" type="ORF">GP2143_14626</name>
</gene>
<evidence type="ECO:0000313" key="3">
    <source>
        <dbReference type="EMBL" id="EAW32499.1"/>
    </source>
</evidence>
<proteinExistence type="predicted"/>
<organism evidence="3 4">
    <name type="scientific">marine gamma proteobacterium HTCC2143</name>
    <dbReference type="NCBI Taxonomy" id="247633"/>
    <lineage>
        <taxon>Bacteria</taxon>
        <taxon>Pseudomonadati</taxon>
        <taxon>Pseudomonadota</taxon>
        <taxon>Gammaproteobacteria</taxon>
        <taxon>Cellvibrionales</taxon>
        <taxon>Spongiibacteraceae</taxon>
        <taxon>BD1-7 clade</taxon>
    </lineage>
</organism>
<feature type="domain" description="Amidohydrolase 3" evidence="2">
    <location>
        <begin position="89"/>
        <end position="588"/>
    </location>
</feature>
<dbReference type="Proteomes" id="UP000004931">
    <property type="component" value="Unassembled WGS sequence"/>
</dbReference>
<comment type="caution">
    <text evidence="3">The sequence shown here is derived from an EMBL/GenBank/DDBJ whole genome shotgun (WGS) entry which is preliminary data.</text>
</comment>
<name>A0Y8P5_9GAMM</name>
<protein>
    <submittedName>
        <fullName evidence="3">Possible metal-dependent hydrolase</fullName>
    </submittedName>
</protein>
<dbReference type="Gene3D" id="3.20.20.140">
    <property type="entry name" value="Metal-dependent hydrolases"/>
    <property type="match status" value="1"/>
</dbReference>
<dbReference type="PANTHER" id="PTHR22642:SF2">
    <property type="entry name" value="PROTEIN LONG AFTER FAR-RED 3"/>
    <property type="match status" value="1"/>
</dbReference>
<dbReference type="Gene3D" id="2.30.40.10">
    <property type="entry name" value="Urease, subunit C, domain 1"/>
    <property type="match status" value="1"/>
</dbReference>
<dbReference type="InterPro" id="IPR011059">
    <property type="entry name" value="Metal-dep_hydrolase_composite"/>
</dbReference>
<dbReference type="GO" id="GO:0016810">
    <property type="term" value="F:hydrolase activity, acting on carbon-nitrogen (but not peptide) bonds"/>
    <property type="evidence" value="ECO:0007669"/>
    <property type="project" value="InterPro"/>
</dbReference>
<reference evidence="3 4" key="1">
    <citation type="journal article" date="2010" name="J. Bacteriol.">
        <title>Genome sequence of the oligotrophic marine Gammaproteobacterium HTCC2143, isolated from the Oregon Coast.</title>
        <authorList>
            <person name="Oh H.M."/>
            <person name="Kang I."/>
            <person name="Ferriera S."/>
            <person name="Giovannoni S.J."/>
            <person name="Cho J.C."/>
        </authorList>
    </citation>
    <scope>NUCLEOTIDE SEQUENCE [LARGE SCALE GENOMIC DNA]</scope>
    <source>
        <strain evidence="3 4">HTCC2143</strain>
    </source>
</reference>
<dbReference type="Gene3D" id="3.10.310.70">
    <property type="match status" value="1"/>
</dbReference>
<dbReference type="SUPFAM" id="SSF51338">
    <property type="entry name" value="Composite domain of metallo-dependent hydrolases"/>
    <property type="match status" value="1"/>
</dbReference>
<dbReference type="eggNOG" id="COG1574">
    <property type="taxonomic scope" value="Bacteria"/>
</dbReference>
<dbReference type="InterPro" id="IPR033932">
    <property type="entry name" value="YtcJ-like"/>
</dbReference>
<feature type="signal peptide" evidence="1">
    <location>
        <begin position="1"/>
        <end position="31"/>
    </location>
</feature>
<feature type="chain" id="PRO_5002630996" evidence="1">
    <location>
        <begin position="32"/>
        <end position="598"/>
    </location>
</feature>
<dbReference type="EMBL" id="AAVT01000001">
    <property type="protein sequence ID" value="EAW32499.1"/>
    <property type="molecule type" value="Genomic_DNA"/>
</dbReference>
<dbReference type="Pfam" id="PF07969">
    <property type="entry name" value="Amidohydro_3"/>
    <property type="match status" value="1"/>
</dbReference>
<evidence type="ECO:0000313" key="4">
    <source>
        <dbReference type="Proteomes" id="UP000004931"/>
    </source>
</evidence>
<dbReference type="InterPro" id="IPR032466">
    <property type="entry name" value="Metal_Hydrolase"/>
</dbReference>
<dbReference type="AlphaFoldDB" id="A0Y8P5"/>
<dbReference type="CDD" id="cd01300">
    <property type="entry name" value="YtcJ_like"/>
    <property type="match status" value="1"/>
</dbReference>
<dbReference type="InterPro" id="IPR013108">
    <property type="entry name" value="Amidohydro_3"/>
</dbReference>
<keyword evidence="3" id="KW-0378">Hydrolase</keyword>
<dbReference type="SUPFAM" id="SSF51556">
    <property type="entry name" value="Metallo-dependent hydrolases"/>
    <property type="match status" value="1"/>
</dbReference>
<evidence type="ECO:0000256" key="1">
    <source>
        <dbReference type="SAM" id="SignalP"/>
    </source>
</evidence>
<dbReference type="STRING" id="247633.GP2143_14626"/>
<dbReference type="PANTHER" id="PTHR22642">
    <property type="entry name" value="IMIDAZOLONEPROPIONASE"/>
    <property type="match status" value="1"/>
</dbReference>
<evidence type="ECO:0000259" key="2">
    <source>
        <dbReference type="Pfam" id="PF07969"/>
    </source>
</evidence>